<dbReference type="HAMAP" id="MF_00397">
    <property type="entry name" value="CitG"/>
    <property type="match status" value="1"/>
</dbReference>
<comment type="similarity">
    <text evidence="5">Belongs to the CitG/MdcB family.</text>
</comment>
<name>A0A0R2NUS5_9LACO</name>
<dbReference type="EC" id="2.4.2.52" evidence="5"/>
<reference evidence="6 7" key="1">
    <citation type="journal article" date="2015" name="Genome Announc.">
        <title>Expanding the biotechnology potential of lactobacilli through comparative genomics of 213 strains and associated genera.</title>
        <authorList>
            <person name="Sun Z."/>
            <person name="Harris H.M."/>
            <person name="McCann A."/>
            <person name="Guo C."/>
            <person name="Argimon S."/>
            <person name="Zhang W."/>
            <person name="Yang X."/>
            <person name="Jeffery I.B."/>
            <person name="Cooney J.C."/>
            <person name="Kagawa T.F."/>
            <person name="Liu W."/>
            <person name="Song Y."/>
            <person name="Salvetti E."/>
            <person name="Wrobel A."/>
            <person name="Rasinkangas P."/>
            <person name="Parkhill J."/>
            <person name="Rea M.C."/>
            <person name="O'Sullivan O."/>
            <person name="Ritari J."/>
            <person name="Douillard F.P."/>
            <person name="Paul Ross R."/>
            <person name="Yang R."/>
            <person name="Briner A.E."/>
            <person name="Felis G.E."/>
            <person name="de Vos W.M."/>
            <person name="Barrangou R."/>
            <person name="Klaenhammer T.R."/>
            <person name="Caufield P.W."/>
            <person name="Cui Y."/>
            <person name="Zhang H."/>
            <person name="O'Toole P.W."/>
        </authorList>
    </citation>
    <scope>NUCLEOTIDE SEQUENCE [LARGE SCALE GENOMIC DNA]</scope>
    <source>
        <strain evidence="6 7">DSM 21115</strain>
    </source>
</reference>
<evidence type="ECO:0000256" key="4">
    <source>
        <dbReference type="ARBA" id="ARBA00022840"/>
    </source>
</evidence>
<evidence type="ECO:0000256" key="3">
    <source>
        <dbReference type="ARBA" id="ARBA00022741"/>
    </source>
</evidence>
<comment type="caution">
    <text evidence="6">The sequence shown here is derived from an EMBL/GenBank/DDBJ whole genome shotgun (WGS) entry which is preliminary data.</text>
</comment>
<keyword evidence="3 5" id="KW-0547">Nucleotide-binding</keyword>
<evidence type="ECO:0000256" key="1">
    <source>
        <dbReference type="ARBA" id="ARBA00001210"/>
    </source>
</evidence>
<dbReference type="InterPro" id="IPR002736">
    <property type="entry name" value="CitG"/>
</dbReference>
<dbReference type="PANTHER" id="PTHR30201">
    <property type="entry name" value="TRIPHOSPHORIBOSYL-DEPHOSPHO-COA SYNTHASE"/>
    <property type="match status" value="1"/>
</dbReference>
<evidence type="ECO:0000313" key="7">
    <source>
        <dbReference type="Proteomes" id="UP000050920"/>
    </source>
</evidence>
<dbReference type="Gene3D" id="1.10.4200.10">
    <property type="entry name" value="Triphosphoribosyl-dephospho-CoA protein"/>
    <property type="match status" value="1"/>
</dbReference>
<gene>
    <name evidence="5" type="primary">citG</name>
    <name evidence="6" type="ORF">DY78_GL002915</name>
</gene>
<dbReference type="GO" id="GO:0051191">
    <property type="term" value="P:prosthetic group biosynthetic process"/>
    <property type="evidence" value="ECO:0007669"/>
    <property type="project" value="TreeGrafter"/>
</dbReference>
<evidence type="ECO:0000256" key="5">
    <source>
        <dbReference type="HAMAP-Rule" id="MF_00397"/>
    </source>
</evidence>
<accession>A0A0R2NUS5</accession>
<dbReference type="AlphaFoldDB" id="A0A0R2NUS5"/>
<organism evidence="6 7">
    <name type="scientific">Lactiplantibacillus fabifermentans DSM 21115</name>
    <dbReference type="NCBI Taxonomy" id="1413187"/>
    <lineage>
        <taxon>Bacteria</taxon>
        <taxon>Bacillati</taxon>
        <taxon>Bacillota</taxon>
        <taxon>Bacilli</taxon>
        <taxon>Lactobacillales</taxon>
        <taxon>Lactobacillaceae</taxon>
        <taxon>Lactiplantibacillus</taxon>
    </lineage>
</organism>
<dbReference type="PANTHER" id="PTHR30201:SF2">
    <property type="entry name" value="2-(5''-TRIPHOSPHORIBOSYL)-3'-DEPHOSPHOCOENZYME-A SYNTHASE"/>
    <property type="match status" value="1"/>
</dbReference>
<evidence type="ECO:0000256" key="2">
    <source>
        <dbReference type="ARBA" id="ARBA00022679"/>
    </source>
</evidence>
<dbReference type="NCBIfam" id="TIGR03125">
    <property type="entry name" value="citrate_citG"/>
    <property type="match status" value="1"/>
</dbReference>
<dbReference type="RefSeq" id="WP_024624400.1">
    <property type="nucleotide sequence ID" value="NZ_AYGX02000004.1"/>
</dbReference>
<proteinExistence type="inferred from homology"/>
<evidence type="ECO:0000313" key="6">
    <source>
        <dbReference type="EMBL" id="KRO29526.1"/>
    </source>
</evidence>
<dbReference type="Proteomes" id="UP000050920">
    <property type="component" value="Unassembled WGS sequence"/>
</dbReference>
<keyword evidence="7" id="KW-1185">Reference proteome</keyword>
<protein>
    <recommendedName>
        <fullName evidence="5">Probable 2-(5''-triphosphoribosyl)-3'-dephosphocoenzyme-A synthase</fullName>
        <shortName evidence="5">2-(5''-triphosphoribosyl)-3'-dephospho-CoA synthase</shortName>
        <ecNumber evidence="5">2.4.2.52</ecNumber>
    </recommendedName>
</protein>
<dbReference type="EMBL" id="AYGX02000004">
    <property type="protein sequence ID" value="KRO29526.1"/>
    <property type="molecule type" value="Genomic_DNA"/>
</dbReference>
<keyword evidence="4 5" id="KW-0067">ATP-binding</keyword>
<dbReference type="GO" id="GO:0005524">
    <property type="term" value="F:ATP binding"/>
    <property type="evidence" value="ECO:0007669"/>
    <property type="project" value="UniProtKB-KW"/>
</dbReference>
<comment type="catalytic activity">
    <reaction evidence="1 5">
        <text>3'-dephospho-CoA + ATP = 2'-(5''-triphospho-alpha-D-ribosyl)-3'-dephospho-CoA + adenine</text>
        <dbReference type="Rhea" id="RHEA:15117"/>
        <dbReference type="ChEBI" id="CHEBI:16708"/>
        <dbReference type="ChEBI" id="CHEBI:30616"/>
        <dbReference type="ChEBI" id="CHEBI:57328"/>
        <dbReference type="ChEBI" id="CHEBI:61378"/>
        <dbReference type="EC" id="2.4.2.52"/>
    </reaction>
</comment>
<dbReference type="GO" id="GO:0046917">
    <property type="term" value="F:triphosphoribosyl-dephospho-CoA synthase activity"/>
    <property type="evidence" value="ECO:0007669"/>
    <property type="project" value="UniProtKB-UniRule"/>
</dbReference>
<sequence length="296" mass="32125">MIKTTTTTPTLTTISRLAQQSLLVEVSLAPKPGLVDPFSAGAHHDMDYDLFLTSIQAWSPYLKLYLKLGVASTDLTKLFDSLRRAGAQAERMMLTATDHVNTHKGANFSYAVLLGALGWCLQTTSLADLATQDFAPVFAAVQTMTAGITAADFKDVSTKTNLSYGEQLYVDFGVTGIRGEAEAGYPALQALALPWLRAHGELPATRRYLELMLYLIAELEDVNILHRGGLTALTQVQAYAKDLRAQTWPDMATLVRALQAFDAQMISWHLSPGGTADLLALAIFFDQLATSPLTAV</sequence>
<keyword evidence="2 5" id="KW-0808">Transferase</keyword>
<dbReference type="Pfam" id="PF01874">
    <property type="entry name" value="CitG"/>
    <property type="match status" value="1"/>
</dbReference>
<dbReference type="InterPro" id="IPR017551">
    <property type="entry name" value="TriPribosyl-deP-CoA_syn_CitG"/>
</dbReference>